<feature type="domain" description="AB hydrolase-1" evidence="1">
    <location>
        <begin position="15"/>
        <end position="201"/>
    </location>
</feature>
<evidence type="ECO:0000313" key="2">
    <source>
        <dbReference type="EMBL" id="GAA0741909.1"/>
    </source>
</evidence>
<sequence>MIKYSVAGNVKGDLIVFINGAGVGPWMWDNQVKYFTSKKCITFDLPGHGVNNDMEFTTIEDCSMLIKKIILKESESKKAILIGHSIGAQILMFMLEHHEEVVHKAIIISGLNKKMPFVNGMIKPMVACTMPLAKLKSFSKVQSKQLAIPDSMFDDYYKDSLKVSKETLSHILYENSNYSFENKSKVKVDTLILVGENEKKIMKESAIKNKALLENSVGYIVKNAAHGIPYEQSDLLNCVVESFINGKEIVYDNLIEL</sequence>
<keyword evidence="2" id="KW-0378">Hydrolase</keyword>
<proteinExistence type="predicted"/>
<dbReference type="Proteomes" id="UP001501510">
    <property type="component" value="Unassembled WGS sequence"/>
</dbReference>
<keyword evidence="3" id="KW-1185">Reference proteome</keyword>
<dbReference type="GO" id="GO:0016787">
    <property type="term" value="F:hydrolase activity"/>
    <property type="evidence" value="ECO:0007669"/>
    <property type="project" value="UniProtKB-KW"/>
</dbReference>
<dbReference type="InterPro" id="IPR000073">
    <property type="entry name" value="AB_hydrolase_1"/>
</dbReference>
<organism evidence="2 3">
    <name type="scientific">Clostridium oceanicum</name>
    <dbReference type="NCBI Taxonomy" id="1543"/>
    <lineage>
        <taxon>Bacteria</taxon>
        <taxon>Bacillati</taxon>
        <taxon>Bacillota</taxon>
        <taxon>Clostridia</taxon>
        <taxon>Eubacteriales</taxon>
        <taxon>Clostridiaceae</taxon>
        <taxon>Clostridium</taxon>
    </lineage>
</organism>
<dbReference type="EMBL" id="BAAACG010000010">
    <property type="protein sequence ID" value="GAA0741909.1"/>
    <property type="molecule type" value="Genomic_DNA"/>
</dbReference>
<dbReference type="InterPro" id="IPR029058">
    <property type="entry name" value="AB_hydrolase_fold"/>
</dbReference>
<evidence type="ECO:0000259" key="1">
    <source>
        <dbReference type="Pfam" id="PF12697"/>
    </source>
</evidence>
<evidence type="ECO:0000313" key="3">
    <source>
        <dbReference type="Proteomes" id="UP001501510"/>
    </source>
</evidence>
<dbReference type="SUPFAM" id="SSF53474">
    <property type="entry name" value="alpha/beta-Hydrolases"/>
    <property type="match status" value="1"/>
</dbReference>
<accession>A0ABP3USU1</accession>
<dbReference type="Gene3D" id="3.40.50.1820">
    <property type="entry name" value="alpha/beta hydrolase"/>
    <property type="match status" value="1"/>
</dbReference>
<dbReference type="RefSeq" id="WP_343761836.1">
    <property type="nucleotide sequence ID" value="NZ_BAAACG010000010.1"/>
</dbReference>
<name>A0ABP3USU1_9CLOT</name>
<gene>
    <name evidence="2" type="ORF">GCM10008906_23760</name>
</gene>
<dbReference type="Pfam" id="PF12697">
    <property type="entry name" value="Abhydrolase_6"/>
    <property type="match status" value="1"/>
</dbReference>
<dbReference type="InterPro" id="IPR050266">
    <property type="entry name" value="AB_hydrolase_sf"/>
</dbReference>
<comment type="caution">
    <text evidence="2">The sequence shown here is derived from an EMBL/GenBank/DDBJ whole genome shotgun (WGS) entry which is preliminary data.</text>
</comment>
<reference evidence="3" key="1">
    <citation type="journal article" date="2019" name="Int. J. Syst. Evol. Microbiol.">
        <title>The Global Catalogue of Microorganisms (GCM) 10K type strain sequencing project: providing services to taxonomists for standard genome sequencing and annotation.</title>
        <authorList>
            <consortium name="The Broad Institute Genomics Platform"/>
            <consortium name="The Broad Institute Genome Sequencing Center for Infectious Disease"/>
            <person name="Wu L."/>
            <person name="Ma J."/>
        </authorList>
    </citation>
    <scope>NUCLEOTIDE SEQUENCE [LARGE SCALE GENOMIC DNA]</scope>
    <source>
        <strain evidence="3">JCM 1407</strain>
    </source>
</reference>
<protein>
    <submittedName>
        <fullName evidence="2">Alpha/beta hydrolase</fullName>
    </submittedName>
</protein>
<dbReference type="PANTHER" id="PTHR43798">
    <property type="entry name" value="MONOACYLGLYCEROL LIPASE"/>
    <property type="match status" value="1"/>
</dbReference>